<dbReference type="InterPro" id="IPR051805">
    <property type="entry name" value="Dehydratase_Activator_Redct"/>
</dbReference>
<accession>A0A937FH29</accession>
<sequence length="363" mass="41805">MNNSERIISFPHIGNYYVAIEFLIKNTLNMKSLTPPPITKKTLELGSKYSPDFVCVPFKYNLGNYIEALEKGANFLVQAGGGCRFGYYGEIQEQILRDLGYKFDFISILNTDDLNPLSVYGVFKSVNPSINFRKFVYYFELTLKMVGVIDKIEKYIRENIGFEVKDGSFEKLQKEFLKDLKKIKNFRELNAVHKKYNILFNEIKTNKPENPIRVGIVGELYTIMEPFSNYFIEKELAKKGMEVTRFITVTYLFRSHPKTKDLIKMAGKYLKYAIGADGTDSVARTKELAEAGYDGIIHVKPFGCTPEVNAMPMLQNISNDYKIPVLYFSFDSQTSETGIKTRLEAFNDMILMKREKEKCKKVI</sequence>
<proteinExistence type="predicted"/>
<evidence type="ECO:0000313" key="1">
    <source>
        <dbReference type="EMBL" id="MBL4931908.1"/>
    </source>
</evidence>
<dbReference type="PANTHER" id="PTHR32329">
    <property type="entry name" value="BIFUNCTIONAL PROTEIN [INCLUDES 2-HYDROXYACYL-COA DEHYDRATASE (N-TER) AND ITS ACTIVATOR DOMAIN (C_TERM)-RELATED"/>
    <property type="match status" value="1"/>
</dbReference>
<reference evidence="1" key="1">
    <citation type="submission" date="2021-01" db="EMBL/GenBank/DDBJ databases">
        <title>Genome public.</title>
        <authorList>
            <person name="Liu C."/>
            <person name="Sun Q."/>
        </authorList>
    </citation>
    <scope>NUCLEOTIDE SEQUENCE</scope>
    <source>
        <strain evidence="1">YIM B02565</strain>
    </source>
</reference>
<name>A0A937FH29_9CLOT</name>
<dbReference type="InterPro" id="IPR010327">
    <property type="entry name" value="FldB/FldC_alpha/beta"/>
</dbReference>
<dbReference type="EMBL" id="JAESWA010000022">
    <property type="protein sequence ID" value="MBL4931908.1"/>
    <property type="molecule type" value="Genomic_DNA"/>
</dbReference>
<dbReference type="RefSeq" id="WP_202767289.1">
    <property type="nucleotide sequence ID" value="NZ_JAESWA010000022.1"/>
</dbReference>
<dbReference type="PANTHER" id="PTHR32329:SF2">
    <property type="entry name" value="BIFUNCTIONAL PROTEIN [INCLUDES 2-HYDROXYACYL-COA DEHYDRATASE (N-TER) AND ITS ACTIVATOR DOMAIN (C_TERM)"/>
    <property type="match status" value="1"/>
</dbReference>
<evidence type="ECO:0000313" key="2">
    <source>
        <dbReference type="Proteomes" id="UP000623681"/>
    </source>
</evidence>
<dbReference type="AlphaFoldDB" id="A0A937FH29"/>
<gene>
    <name evidence="1" type="ORF">JK634_08830</name>
</gene>
<dbReference type="Gene3D" id="3.40.50.11900">
    <property type="match status" value="1"/>
</dbReference>
<protein>
    <submittedName>
        <fullName evidence="1">2-hydroxyacyl-CoA dehydratase</fullName>
    </submittedName>
</protein>
<keyword evidence="2" id="KW-1185">Reference proteome</keyword>
<dbReference type="Proteomes" id="UP000623681">
    <property type="component" value="Unassembled WGS sequence"/>
</dbReference>
<dbReference type="Pfam" id="PF06050">
    <property type="entry name" value="HGD-D"/>
    <property type="match status" value="1"/>
</dbReference>
<organism evidence="1 2">
    <name type="scientific">Clostridium paridis</name>
    <dbReference type="NCBI Taxonomy" id="2803863"/>
    <lineage>
        <taxon>Bacteria</taxon>
        <taxon>Bacillati</taxon>
        <taxon>Bacillota</taxon>
        <taxon>Clostridia</taxon>
        <taxon>Eubacteriales</taxon>
        <taxon>Clostridiaceae</taxon>
        <taxon>Clostridium</taxon>
    </lineage>
</organism>
<comment type="caution">
    <text evidence="1">The sequence shown here is derived from an EMBL/GenBank/DDBJ whole genome shotgun (WGS) entry which is preliminary data.</text>
</comment>